<dbReference type="Proteomes" id="UP000192360">
    <property type="component" value="Unassembled WGS sequence"/>
</dbReference>
<dbReference type="OrthoDB" id="1417969at2"/>
<keyword evidence="2" id="KW-1185">Reference proteome</keyword>
<evidence type="ECO:0000313" key="2">
    <source>
        <dbReference type="Proteomes" id="UP000192360"/>
    </source>
</evidence>
<name>A0A1W2CC12_9FLAO</name>
<dbReference type="EMBL" id="FWXO01000006">
    <property type="protein sequence ID" value="SMC82815.1"/>
    <property type="molecule type" value="Genomic_DNA"/>
</dbReference>
<dbReference type="RefSeq" id="WP_084062674.1">
    <property type="nucleotide sequence ID" value="NZ_FWXO01000006.1"/>
</dbReference>
<sequence>MKKILSVLLLIFCFSCDDGDLQIESIDFSAGTIQTCETVDVAQPSILFKINSDEALILSLAANVFKNEEGTVALELTSTTASTIIYRLFSGTVTNTYFCSDIPPTSPTVQDEIVATTASITITTTLDTTATVPTHTHLITITAITLETGNNQRITNIGENIFGTITTN</sequence>
<organism evidence="1 2">
    <name type="scientific">Cellulophaga tyrosinoxydans</name>
    <dbReference type="NCBI Taxonomy" id="504486"/>
    <lineage>
        <taxon>Bacteria</taxon>
        <taxon>Pseudomonadati</taxon>
        <taxon>Bacteroidota</taxon>
        <taxon>Flavobacteriia</taxon>
        <taxon>Flavobacteriales</taxon>
        <taxon>Flavobacteriaceae</taxon>
        <taxon>Cellulophaga</taxon>
    </lineage>
</organism>
<evidence type="ECO:0000313" key="1">
    <source>
        <dbReference type="EMBL" id="SMC82815.1"/>
    </source>
</evidence>
<dbReference type="AlphaFoldDB" id="A0A1W2CC12"/>
<accession>A0A1W2CC12</accession>
<gene>
    <name evidence="1" type="ORF">SAMN05660703_2893</name>
</gene>
<reference evidence="1 2" key="1">
    <citation type="submission" date="2017-04" db="EMBL/GenBank/DDBJ databases">
        <authorList>
            <person name="Afonso C.L."/>
            <person name="Miller P.J."/>
            <person name="Scott M.A."/>
            <person name="Spackman E."/>
            <person name="Goraichik I."/>
            <person name="Dimitrov K.M."/>
            <person name="Suarez D.L."/>
            <person name="Swayne D.E."/>
        </authorList>
    </citation>
    <scope>NUCLEOTIDE SEQUENCE [LARGE SCALE GENOMIC DNA]</scope>
    <source>
        <strain evidence="1 2">DSM 21164</strain>
    </source>
</reference>
<dbReference type="STRING" id="504486.SAMN05660703_2893"/>
<proteinExistence type="predicted"/>
<protein>
    <submittedName>
        <fullName evidence="1">Uncharacterized protein</fullName>
    </submittedName>
</protein>